<evidence type="ECO:0000256" key="2">
    <source>
        <dbReference type="ARBA" id="ARBA00022692"/>
    </source>
</evidence>
<dbReference type="InterPro" id="IPR037673">
    <property type="entry name" value="MSC/AndL"/>
</dbReference>
<evidence type="ECO:0000256" key="4">
    <source>
        <dbReference type="ARBA" id="ARBA00023136"/>
    </source>
</evidence>
<dbReference type="GO" id="GO:0008381">
    <property type="term" value="F:mechanosensitive monoatomic ion channel activity"/>
    <property type="evidence" value="ECO:0007669"/>
    <property type="project" value="TreeGrafter"/>
</dbReference>
<organism evidence="5 6">
    <name type="scientific">Mycena citricolor</name>
    <dbReference type="NCBI Taxonomy" id="2018698"/>
    <lineage>
        <taxon>Eukaryota</taxon>
        <taxon>Fungi</taxon>
        <taxon>Dikarya</taxon>
        <taxon>Basidiomycota</taxon>
        <taxon>Agaricomycotina</taxon>
        <taxon>Agaricomycetes</taxon>
        <taxon>Agaricomycetidae</taxon>
        <taxon>Agaricales</taxon>
        <taxon>Marasmiineae</taxon>
        <taxon>Mycenaceae</taxon>
        <taxon>Mycena</taxon>
    </lineage>
</organism>
<keyword evidence="4" id="KW-0472">Membrane</keyword>
<reference evidence="5" key="1">
    <citation type="submission" date="2023-11" db="EMBL/GenBank/DDBJ databases">
        <authorList>
            <person name="De Vega J J."/>
            <person name="De Vega J J."/>
        </authorList>
    </citation>
    <scope>NUCLEOTIDE SEQUENCE</scope>
</reference>
<dbReference type="PANTHER" id="PTHR30266:SF2">
    <property type="entry name" value="LARGE-CONDUCTANCE MECHANOSENSITIVE CHANNEL"/>
    <property type="match status" value="1"/>
</dbReference>
<dbReference type="SUPFAM" id="SSF81330">
    <property type="entry name" value="Gated mechanosensitive channel"/>
    <property type="match status" value="1"/>
</dbReference>
<comment type="caution">
    <text evidence="5">The sequence shown here is derived from an EMBL/GenBank/DDBJ whole genome shotgun (WGS) entry which is preliminary data.</text>
</comment>
<evidence type="ECO:0000313" key="5">
    <source>
        <dbReference type="EMBL" id="CAK5262768.1"/>
    </source>
</evidence>
<dbReference type="EMBL" id="CAVNYO010000025">
    <property type="protein sequence ID" value="CAK5262768.1"/>
    <property type="molecule type" value="Genomic_DNA"/>
</dbReference>
<protein>
    <submittedName>
        <fullName evidence="5">Uncharacterized protein</fullName>
    </submittedName>
</protein>
<keyword evidence="2" id="KW-0812">Transmembrane</keyword>
<dbReference type="PANTHER" id="PTHR30266">
    <property type="entry name" value="MECHANOSENSITIVE CHANNEL MSCL"/>
    <property type="match status" value="1"/>
</dbReference>
<dbReference type="AlphaFoldDB" id="A0AAD2GRT9"/>
<accession>A0AAD2GRT9</accession>
<evidence type="ECO:0000313" key="6">
    <source>
        <dbReference type="Proteomes" id="UP001295794"/>
    </source>
</evidence>
<gene>
    <name evidence="5" type="ORF">MYCIT1_LOCUS1761</name>
</gene>
<evidence type="ECO:0000256" key="1">
    <source>
        <dbReference type="ARBA" id="ARBA00004141"/>
    </source>
</evidence>
<keyword evidence="6" id="KW-1185">Reference proteome</keyword>
<proteinExistence type="predicted"/>
<evidence type="ECO:0000256" key="3">
    <source>
        <dbReference type="ARBA" id="ARBA00022989"/>
    </source>
</evidence>
<dbReference type="InterPro" id="IPR036019">
    <property type="entry name" value="MscL_channel"/>
</dbReference>
<sequence length="205" mass="23311">MSDEERRPLIDLENNVVRHVQSVWSGLKGHNHFFHAHLCHDTTRVRQVSWDATMSSKLQSVSLWLAASRNSSTPSYPMFFCPRSRCCLSLEEICLLNLLSSALAPIRRIIQSNKLLKMVCAITLAWGAFLDNLITFFALGAVLYTYAQLYAIFTKESIIKHIVKCKYCRKDISASAKRCAFCTSWTDGRDEKQAQPTHSDHPLDS</sequence>
<name>A0AAD2GRT9_9AGAR</name>
<comment type="subcellular location">
    <subcellularLocation>
        <location evidence="1">Membrane</location>
        <topology evidence="1">Multi-pass membrane protein</topology>
    </subcellularLocation>
</comment>
<dbReference type="Proteomes" id="UP001295794">
    <property type="component" value="Unassembled WGS sequence"/>
</dbReference>
<keyword evidence="3" id="KW-1133">Transmembrane helix</keyword>
<dbReference type="GO" id="GO:0016020">
    <property type="term" value="C:membrane"/>
    <property type="evidence" value="ECO:0007669"/>
    <property type="project" value="UniProtKB-SubCell"/>
</dbReference>